<dbReference type="EMBL" id="KY130461">
    <property type="protein sequence ID" value="APD19240.1"/>
    <property type="molecule type" value="Genomic_DNA"/>
</dbReference>
<evidence type="ECO:0000313" key="2">
    <source>
        <dbReference type="Proteomes" id="UP000225735"/>
    </source>
</evidence>
<name>A0A1J0MDN8_9CAUD</name>
<proteinExistence type="predicted"/>
<protein>
    <submittedName>
        <fullName evidence="1">Uncharacterized protein</fullName>
    </submittedName>
</protein>
<sequence length="258" mass="27553">MTASLSPVVFNAPLVNPAPTGLFSAVQWAEDSEPLRWLGPGVDVRVWNYGHDELFGVWELSPFALTEDIDDEKIPGDHGEPPDTFRHFTAWASDYCDLTAQSRAEVDTRAAQALRLKEQPSVETTVAERLLTDAGTPVTSSSLVGALGALEAALAGTGTLGVIHASATQAAVAASQNLIRWSGGKMLTPLGHQWVFGGGYVTELGDTLVATSPLFGWRGQVSVRSAIKTEWNRYYAIAERSLLIGYEAVVGAATIDTP</sequence>
<organism evidence="1 2">
    <name type="scientific">Mycobacterium phage Taptic</name>
    <dbReference type="NCBI Taxonomy" id="1920305"/>
    <lineage>
        <taxon>Viruses</taxon>
        <taxon>Duplodnaviria</taxon>
        <taxon>Heunggongvirae</taxon>
        <taxon>Uroviricota</taxon>
        <taxon>Caudoviricetes</taxon>
        <taxon>Northamptonvirus</taxon>
        <taxon>Northamptonvirus taptic</taxon>
    </lineage>
</organism>
<keyword evidence="2" id="KW-1185">Reference proteome</keyword>
<reference evidence="1 2" key="1">
    <citation type="submission" date="2016-11" db="EMBL/GenBank/DDBJ databases">
        <authorList>
            <person name="Seier E.R."/>
            <person name="Hipwell C.M."/>
            <person name="Kelliher A.B."/>
            <person name="Lando N.A."/>
            <person name="Tsaousis B.E."/>
            <person name="Esposito E.C."/>
            <person name="Heckman E.L."/>
            <person name="Mageeney C.M."/>
            <person name="Kenna M.A."/>
            <person name="Ware V.C."/>
            <person name="Garlena R.A."/>
            <person name="Russell D.A."/>
            <person name="Pope W.H."/>
            <person name="Jacobs-Sera D."/>
            <person name="Hendrix R.W."/>
            <person name="Hatfull G.F."/>
        </authorList>
    </citation>
    <scope>NUCLEOTIDE SEQUENCE [LARGE SCALE GENOMIC DNA]</scope>
</reference>
<dbReference type="Proteomes" id="UP000225735">
    <property type="component" value="Segment"/>
</dbReference>
<accession>A0A1J0MDN8</accession>
<evidence type="ECO:0000313" key="1">
    <source>
        <dbReference type="EMBL" id="APD19240.1"/>
    </source>
</evidence>
<gene>
    <name evidence="1" type="ORF">SEA_TAPTIC_10</name>
</gene>